<dbReference type="STRING" id="1526571.AT746_11325"/>
<dbReference type="EMBL" id="CP013650">
    <property type="protein sequence ID" value="ALS98802.1"/>
    <property type="molecule type" value="Genomic_DNA"/>
</dbReference>
<gene>
    <name evidence="2" type="ORF">AT746_11325</name>
</gene>
<sequence length="62" mass="6667">MEIGSAVGNNVQTVQPQPAQQQQTQLADQQQRQAEVEVAQLETPSQAPDPGQRIGSVIDTQV</sequence>
<protein>
    <submittedName>
        <fullName evidence="2">Uncharacterized protein</fullName>
    </submittedName>
</protein>
<keyword evidence="3" id="KW-1185">Reference proteome</keyword>
<evidence type="ECO:0000313" key="2">
    <source>
        <dbReference type="EMBL" id="ALS98802.1"/>
    </source>
</evidence>
<feature type="compositionally biased region" description="Low complexity" evidence="1">
    <location>
        <begin position="11"/>
        <end position="40"/>
    </location>
</feature>
<reference evidence="2 3" key="1">
    <citation type="submission" date="2015-12" db="EMBL/GenBank/DDBJ databases">
        <title>Complete genome of Lacimicrobium alkaliphilum KCTC 32984.</title>
        <authorList>
            <person name="Kim S.-G."/>
            <person name="Lee Y.-J."/>
        </authorList>
    </citation>
    <scope>NUCLEOTIDE SEQUENCE [LARGE SCALE GENOMIC DNA]</scope>
    <source>
        <strain evidence="2 3">YelD216</strain>
    </source>
</reference>
<accession>A0A0U3ALF3</accession>
<feature type="region of interest" description="Disordered" evidence="1">
    <location>
        <begin position="1"/>
        <end position="62"/>
    </location>
</feature>
<name>A0A0U3ALF3_9ALTE</name>
<dbReference type="KEGG" id="lal:AT746_11325"/>
<dbReference type="AlphaFoldDB" id="A0A0U3ALF3"/>
<proteinExistence type="predicted"/>
<dbReference type="RefSeq" id="WP_062480378.1">
    <property type="nucleotide sequence ID" value="NZ_CP013650.1"/>
</dbReference>
<dbReference type="Proteomes" id="UP000068447">
    <property type="component" value="Chromosome"/>
</dbReference>
<evidence type="ECO:0000256" key="1">
    <source>
        <dbReference type="SAM" id="MobiDB-lite"/>
    </source>
</evidence>
<evidence type="ECO:0000313" key="3">
    <source>
        <dbReference type="Proteomes" id="UP000068447"/>
    </source>
</evidence>
<organism evidence="2 3">
    <name type="scientific">Lacimicrobium alkaliphilum</name>
    <dbReference type="NCBI Taxonomy" id="1526571"/>
    <lineage>
        <taxon>Bacteria</taxon>
        <taxon>Pseudomonadati</taxon>
        <taxon>Pseudomonadota</taxon>
        <taxon>Gammaproteobacteria</taxon>
        <taxon>Alteromonadales</taxon>
        <taxon>Alteromonadaceae</taxon>
        <taxon>Lacimicrobium</taxon>
    </lineage>
</organism>